<feature type="domain" description="SPOR" evidence="2">
    <location>
        <begin position="81"/>
        <end position="149"/>
    </location>
</feature>
<dbReference type="Proteomes" id="UP000270856">
    <property type="component" value="Unassembled WGS sequence"/>
</dbReference>
<evidence type="ECO:0000313" key="4">
    <source>
        <dbReference type="Proteomes" id="UP000270856"/>
    </source>
</evidence>
<feature type="transmembrane region" description="Helical" evidence="1">
    <location>
        <begin position="29"/>
        <end position="49"/>
    </location>
</feature>
<dbReference type="AlphaFoldDB" id="A0A3N4P245"/>
<keyword evidence="1" id="KW-0812">Transmembrane</keyword>
<dbReference type="GO" id="GO:0042834">
    <property type="term" value="F:peptidoglycan binding"/>
    <property type="evidence" value="ECO:0007669"/>
    <property type="project" value="InterPro"/>
</dbReference>
<accession>A0A3N4P245</accession>
<organism evidence="3 4">
    <name type="scientific">Aureibaculum marinum</name>
    <dbReference type="NCBI Taxonomy" id="2487930"/>
    <lineage>
        <taxon>Bacteria</taxon>
        <taxon>Pseudomonadati</taxon>
        <taxon>Bacteroidota</taxon>
        <taxon>Flavobacteriia</taxon>
        <taxon>Flavobacteriales</taxon>
        <taxon>Flavobacteriaceae</taxon>
        <taxon>Aureibaculum</taxon>
    </lineage>
</organism>
<name>A0A3N4P245_9FLAO</name>
<evidence type="ECO:0000313" key="3">
    <source>
        <dbReference type="EMBL" id="RPD99036.1"/>
    </source>
</evidence>
<keyword evidence="1" id="KW-1133">Transmembrane helix</keyword>
<reference evidence="3 4" key="1">
    <citation type="submission" date="2018-11" db="EMBL/GenBank/DDBJ databases">
        <title>Aureibaculum marinum gen. nov., sp. nov., a member of the family Flavobacteriaceae isolated from the Bohai Sea.</title>
        <authorList>
            <person name="Ji X."/>
        </authorList>
    </citation>
    <scope>NUCLEOTIDE SEQUENCE [LARGE SCALE GENOMIC DNA]</scope>
    <source>
        <strain evidence="3 4">BH-SD17</strain>
    </source>
</reference>
<sequence length="160" mass="18504">MILNNKVNVKAHNKVLNLQKQKSIMKSFLNRYSIAILTTFMFYTSFMLGQEEGNLTIESSESIKNIIAKKKAHNKNTAKVAGYRIQIFFGSEQGAYKAREEFKTLFPDTFLKIENFPPDWKVRVGNYKTRLEADRALMEIQESFTGAIVLEELIDVIREE</sequence>
<dbReference type="InterPro" id="IPR007730">
    <property type="entry name" value="SPOR-like_dom"/>
</dbReference>
<evidence type="ECO:0000259" key="2">
    <source>
        <dbReference type="Pfam" id="PF05036"/>
    </source>
</evidence>
<proteinExistence type="predicted"/>
<keyword evidence="1" id="KW-0472">Membrane</keyword>
<gene>
    <name evidence="3" type="ORF">EGM88_04080</name>
</gene>
<comment type="caution">
    <text evidence="3">The sequence shown here is derived from an EMBL/GenBank/DDBJ whole genome shotgun (WGS) entry which is preliminary data.</text>
</comment>
<evidence type="ECO:0000256" key="1">
    <source>
        <dbReference type="SAM" id="Phobius"/>
    </source>
</evidence>
<dbReference type="Pfam" id="PF05036">
    <property type="entry name" value="SPOR"/>
    <property type="match status" value="1"/>
</dbReference>
<dbReference type="EMBL" id="RPFJ01000005">
    <property type="protein sequence ID" value="RPD99036.1"/>
    <property type="molecule type" value="Genomic_DNA"/>
</dbReference>
<protein>
    <submittedName>
        <fullName evidence="3">SPOR domain-containing protein</fullName>
    </submittedName>
</protein>
<dbReference type="OrthoDB" id="2473397at2"/>
<keyword evidence="4" id="KW-1185">Reference proteome</keyword>